<dbReference type="VEuPathDB" id="FungiDB:BDBG_16799"/>
<gene>
    <name evidence="2" type="ORF">BDBG_16799</name>
</gene>
<evidence type="ECO:0000313" key="2">
    <source>
        <dbReference type="EMBL" id="OAT07273.1"/>
    </source>
</evidence>
<keyword evidence="1" id="KW-1133">Transmembrane helix</keyword>
<keyword evidence="3" id="KW-1185">Reference proteome</keyword>
<keyword evidence="1" id="KW-0472">Membrane</keyword>
<dbReference type="Proteomes" id="UP000002038">
    <property type="component" value="Unassembled WGS sequence"/>
</dbReference>
<proteinExistence type="predicted"/>
<accession>A0A179UHP5</accession>
<keyword evidence="1" id="KW-0812">Transmembrane</keyword>
<feature type="non-terminal residue" evidence="2">
    <location>
        <position position="217"/>
    </location>
</feature>
<name>A0A179UHP5_BLAGS</name>
<organism evidence="2 3">
    <name type="scientific">Blastomyces gilchristii (strain SLH14081)</name>
    <name type="common">Blastomyces dermatitidis</name>
    <dbReference type="NCBI Taxonomy" id="559298"/>
    <lineage>
        <taxon>Eukaryota</taxon>
        <taxon>Fungi</taxon>
        <taxon>Dikarya</taxon>
        <taxon>Ascomycota</taxon>
        <taxon>Pezizomycotina</taxon>
        <taxon>Eurotiomycetes</taxon>
        <taxon>Eurotiomycetidae</taxon>
        <taxon>Onygenales</taxon>
        <taxon>Ajellomycetaceae</taxon>
        <taxon>Blastomyces</taxon>
    </lineage>
</organism>
<dbReference type="GeneID" id="42528794"/>
<sequence length="217" mass="24653">CLQSYNLFLIWLAFCVHSYKETFTILHYFFTNFSHSSIIFFIIVIIEYYYLIQDFYFFFYLTLFICSSIILYMFLIMTLHSHNKCSCSAHTEQFISKSSYIDRFISVNDCDFNVESLIENLKNVIMKKLSILCVTESSVFFSAFSVSFSAALSQSSISASVSDSPASATSISVTSTPATSALTTAFVTSSLCFKKMLCRLSELHFSRITSSLNSVKI</sequence>
<feature type="transmembrane region" description="Helical" evidence="1">
    <location>
        <begin position="28"/>
        <end position="50"/>
    </location>
</feature>
<reference evidence="3" key="1">
    <citation type="journal article" date="2015" name="PLoS Genet.">
        <title>The dynamic genome and transcriptome of the human fungal pathogen Blastomyces and close relative Emmonsia.</title>
        <authorList>
            <person name="Munoz J.F."/>
            <person name="Gauthier G.M."/>
            <person name="Desjardins C.A."/>
            <person name="Gallo J.E."/>
            <person name="Holder J."/>
            <person name="Sullivan T.D."/>
            <person name="Marty A.J."/>
            <person name="Carmen J.C."/>
            <person name="Chen Z."/>
            <person name="Ding L."/>
            <person name="Gujja S."/>
            <person name="Magrini V."/>
            <person name="Misas E."/>
            <person name="Mitreva M."/>
            <person name="Priest M."/>
            <person name="Saif S."/>
            <person name="Whiston E.A."/>
            <person name="Young S."/>
            <person name="Zeng Q."/>
            <person name="Goldman W.E."/>
            <person name="Mardis E.R."/>
            <person name="Taylor J.W."/>
            <person name="McEwen J.G."/>
            <person name="Clay O.K."/>
            <person name="Klein B.S."/>
            <person name="Cuomo C.A."/>
        </authorList>
    </citation>
    <scope>NUCLEOTIDE SEQUENCE [LARGE SCALE GENOMIC DNA]</scope>
    <source>
        <strain evidence="3">SLH14081</strain>
    </source>
</reference>
<dbReference type="EMBL" id="GG657452">
    <property type="protein sequence ID" value="OAT07273.1"/>
    <property type="molecule type" value="Genomic_DNA"/>
</dbReference>
<dbReference type="KEGG" id="bgh:BDBG_16799"/>
<dbReference type="AlphaFoldDB" id="A0A179UHP5"/>
<protein>
    <submittedName>
        <fullName evidence="2">Uncharacterized protein</fullName>
    </submittedName>
</protein>
<evidence type="ECO:0000313" key="3">
    <source>
        <dbReference type="Proteomes" id="UP000002038"/>
    </source>
</evidence>
<feature type="transmembrane region" description="Helical" evidence="1">
    <location>
        <begin position="57"/>
        <end position="79"/>
    </location>
</feature>
<dbReference type="RefSeq" id="XP_031577683.1">
    <property type="nucleotide sequence ID" value="XM_031724680.1"/>
</dbReference>
<evidence type="ECO:0000256" key="1">
    <source>
        <dbReference type="SAM" id="Phobius"/>
    </source>
</evidence>
<feature type="non-terminal residue" evidence="2">
    <location>
        <position position="1"/>
    </location>
</feature>